<dbReference type="AlphaFoldDB" id="A0A7M5WN00"/>
<sequence>MFSSEMFVTMMFVVSALSMVYSRPMSDTSRVLHQKLEAARKSLIAEKQLLEKSKTQIHTPMVFKDTSKATKAQILNQKVDSARQLGIGSTVRDENGEETLTGAKLLKVACRMRCGSSFSECISQVENSEEAMMVCHQGRQGCIKECRWTLRSGMSETVVTD</sequence>
<protein>
    <submittedName>
        <fullName evidence="2">Uncharacterized protein</fullName>
    </submittedName>
</protein>
<organism evidence="2 3">
    <name type="scientific">Clytia hemisphaerica</name>
    <dbReference type="NCBI Taxonomy" id="252671"/>
    <lineage>
        <taxon>Eukaryota</taxon>
        <taxon>Metazoa</taxon>
        <taxon>Cnidaria</taxon>
        <taxon>Hydrozoa</taxon>
        <taxon>Hydroidolina</taxon>
        <taxon>Leptothecata</taxon>
        <taxon>Obeliida</taxon>
        <taxon>Clytiidae</taxon>
        <taxon>Clytia</taxon>
    </lineage>
</organism>
<feature type="signal peptide" evidence="1">
    <location>
        <begin position="1"/>
        <end position="22"/>
    </location>
</feature>
<reference evidence="2" key="1">
    <citation type="submission" date="2021-01" db="UniProtKB">
        <authorList>
            <consortium name="EnsemblMetazoa"/>
        </authorList>
    </citation>
    <scope>IDENTIFICATION</scope>
</reference>
<dbReference type="EnsemblMetazoa" id="CLYHEMT012476.1">
    <property type="protein sequence ID" value="CLYHEMP012476.1"/>
    <property type="gene ID" value="CLYHEMG012476"/>
</dbReference>
<keyword evidence="3" id="KW-1185">Reference proteome</keyword>
<name>A0A7M5WN00_9CNID</name>
<proteinExistence type="predicted"/>
<feature type="chain" id="PRO_5029611089" evidence="1">
    <location>
        <begin position="23"/>
        <end position="161"/>
    </location>
</feature>
<keyword evidence="1" id="KW-0732">Signal</keyword>
<evidence type="ECO:0000313" key="3">
    <source>
        <dbReference type="Proteomes" id="UP000594262"/>
    </source>
</evidence>
<dbReference type="Proteomes" id="UP000594262">
    <property type="component" value="Unplaced"/>
</dbReference>
<accession>A0A7M5WN00</accession>
<evidence type="ECO:0000256" key="1">
    <source>
        <dbReference type="SAM" id="SignalP"/>
    </source>
</evidence>
<evidence type="ECO:0000313" key="2">
    <source>
        <dbReference type="EnsemblMetazoa" id="CLYHEMP012476.1"/>
    </source>
</evidence>